<name>A0A2N9E1M9_FAGSY</name>
<reference evidence="1" key="1">
    <citation type="submission" date="2018-02" db="EMBL/GenBank/DDBJ databases">
        <authorList>
            <person name="Cohen D.B."/>
            <person name="Kent A.D."/>
        </authorList>
    </citation>
    <scope>NUCLEOTIDE SEQUENCE</scope>
</reference>
<accession>A0A2N9E1M9</accession>
<organism evidence="1">
    <name type="scientific">Fagus sylvatica</name>
    <name type="common">Beechnut</name>
    <dbReference type="NCBI Taxonomy" id="28930"/>
    <lineage>
        <taxon>Eukaryota</taxon>
        <taxon>Viridiplantae</taxon>
        <taxon>Streptophyta</taxon>
        <taxon>Embryophyta</taxon>
        <taxon>Tracheophyta</taxon>
        <taxon>Spermatophyta</taxon>
        <taxon>Magnoliopsida</taxon>
        <taxon>eudicotyledons</taxon>
        <taxon>Gunneridae</taxon>
        <taxon>Pentapetalae</taxon>
        <taxon>rosids</taxon>
        <taxon>fabids</taxon>
        <taxon>Fagales</taxon>
        <taxon>Fagaceae</taxon>
        <taxon>Fagus</taxon>
    </lineage>
</organism>
<proteinExistence type="predicted"/>
<evidence type="ECO:0000313" key="1">
    <source>
        <dbReference type="EMBL" id="SPC72796.1"/>
    </source>
</evidence>
<gene>
    <name evidence="1" type="ORF">FSB_LOCUS678</name>
</gene>
<sequence>MGGTCGRLWVARDSNGLSLFYQHDFSFPVGVEIFYGRGCFMGIRAPITEIAWHLLPWSIRFDFLVICLAGIKAPNLLPFQTSLVVVALVIF</sequence>
<dbReference type="AlphaFoldDB" id="A0A2N9E1M9"/>
<protein>
    <submittedName>
        <fullName evidence="1">Uncharacterized protein</fullName>
    </submittedName>
</protein>
<dbReference type="EMBL" id="OIVN01000025">
    <property type="protein sequence ID" value="SPC72796.1"/>
    <property type="molecule type" value="Genomic_DNA"/>
</dbReference>